<dbReference type="EMBL" id="CP058214">
    <property type="protein sequence ID" value="QPC44166.1"/>
    <property type="molecule type" value="Genomic_DNA"/>
</dbReference>
<gene>
    <name evidence="1" type="ORF">HW532_16565</name>
</gene>
<protein>
    <submittedName>
        <fullName evidence="1">Twin-arginine translocation pathway signal</fullName>
    </submittedName>
</protein>
<evidence type="ECO:0000313" key="1">
    <source>
        <dbReference type="EMBL" id="QPC44166.1"/>
    </source>
</evidence>
<accession>A0A7S8C6E0</accession>
<dbReference type="AlphaFoldDB" id="A0A7S8C6E0"/>
<evidence type="ECO:0000313" key="2">
    <source>
        <dbReference type="Proteomes" id="UP000593594"/>
    </source>
</evidence>
<organism evidence="1 2">
    <name type="scientific">Kaustia mangrovi</name>
    <dbReference type="NCBI Taxonomy" id="2593653"/>
    <lineage>
        <taxon>Bacteria</taxon>
        <taxon>Pseudomonadati</taxon>
        <taxon>Pseudomonadota</taxon>
        <taxon>Alphaproteobacteria</taxon>
        <taxon>Hyphomicrobiales</taxon>
        <taxon>Parvibaculaceae</taxon>
        <taxon>Kaustia</taxon>
    </lineage>
</organism>
<dbReference type="KEGG" id="kmn:HW532_16565"/>
<keyword evidence="2" id="KW-1185">Reference proteome</keyword>
<name>A0A7S8C6E0_9HYPH</name>
<sequence>MRLIDKRVTVTRRGLIASGGVGLVAMTVLPGGMIAGANGAWAATADALKPETFATLVQMARDLYPHDRLADKYYAIAITGLDAKAREDAGLQTLLEDGATGLNEAAQGRQGRNYADVAWEADRVAILSDMQESPFFQTVRGHMITGLYNQKEVWAIFGYEGESASYGGYLHRGFDDIDWLDQV</sequence>
<proteinExistence type="predicted"/>
<dbReference type="Proteomes" id="UP000593594">
    <property type="component" value="Chromosome"/>
</dbReference>
<dbReference type="RefSeq" id="WP_213161532.1">
    <property type="nucleotide sequence ID" value="NZ_CP058214.1"/>
</dbReference>
<reference evidence="1 2" key="1">
    <citation type="submission" date="2020-06" db="EMBL/GenBank/DDBJ databases">
        <title>Genome sequence of 2 isolates from Red Sea Mangroves.</title>
        <authorList>
            <person name="Sefrji F."/>
            <person name="Michoud G."/>
            <person name="Merlino G."/>
            <person name="Daffonchio D."/>
        </authorList>
    </citation>
    <scope>NUCLEOTIDE SEQUENCE [LARGE SCALE GENOMIC DNA]</scope>
    <source>
        <strain evidence="1 2">R1DC25</strain>
    </source>
</reference>